<evidence type="ECO:0000313" key="5">
    <source>
        <dbReference type="Proteomes" id="UP000800981"/>
    </source>
</evidence>
<feature type="compositionally biased region" description="Pro residues" evidence="1">
    <location>
        <begin position="1"/>
        <end position="21"/>
    </location>
</feature>
<organism evidence="4 5">
    <name type="scientific">Motilibacter deserti</name>
    <dbReference type="NCBI Taxonomy" id="2714956"/>
    <lineage>
        <taxon>Bacteria</taxon>
        <taxon>Bacillati</taxon>
        <taxon>Actinomycetota</taxon>
        <taxon>Actinomycetes</taxon>
        <taxon>Motilibacterales</taxon>
        <taxon>Motilibacteraceae</taxon>
        <taxon>Motilibacter</taxon>
    </lineage>
</organism>
<evidence type="ECO:0000256" key="1">
    <source>
        <dbReference type="SAM" id="MobiDB-lite"/>
    </source>
</evidence>
<dbReference type="Pfam" id="PF04024">
    <property type="entry name" value="PspC"/>
    <property type="match status" value="1"/>
</dbReference>
<gene>
    <name evidence="4" type="ORF">G9H71_16915</name>
</gene>
<feature type="transmembrane region" description="Helical" evidence="2">
    <location>
        <begin position="56"/>
        <end position="78"/>
    </location>
</feature>
<reference evidence="4 5" key="1">
    <citation type="submission" date="2020-03" db="EMBL/GenBank/DDBJ databases">
        <title>Two novel Motilibacter sp.</title>
        <authorList>
            <person name="Liu S."/>
        </authorList>
    </citation>
    <scope>NUCLEOTIDE SEQUENCE [LARGE SCALE GENOMIC DNA]</scope>
    <source>
        <strain evidence="4 5">E257</strain>
    </source>
</reference>
<keyword evidence="2" id="KW-0812">Transmembrane</keyword>
<feature type="region of interest" description="Disordered" evidence="1">
    <location>
        <begin position="1"/>
        <end position="23"/>
    </location>
</feature>
<accession>A0ABX0GWW0</accession>
<dbReference type="Proteomes" id="UP000800981">
    <property type="component" value="Unassembled WGS sequence"/>
</dbReference>
<dbReference type="RefSeq" id="WP_166283884.1">
    <property type="nucleotide sequence ID" value="NZ_JAANNP010000031.1"/>
</dbReference>
<name>A0ABX0GWW0_9ACTN</name>
<feature type="domain" description="Phage shock protein PspC N-terminal" evidence="3">
    <location>
        <begin position="24"/>
        <end position="80"/>
    </location>
</feature>
<feature type="transmembrane region" description="Helical" evidence="2">
    <location>
        <begin position="127"/>
        <end position="143"/>
    </location>
</feature>
<evidence type="ECO:0000313" key="4">
    <source>
        <dbReference type="EMBL" id="NHC15462.1"/>
    </source>
</evidence>
<sequence length="305" mass="32476">MSSNPAPAPAPPRPAAPPPPATGRRLFRASQGAYVAGVARGLADHLGIDVRVLRGAFVVLAFAQGAGFLAYAAFWWLAPLAPDASDPRATGPKRRRRETAVLAALAGCGALGLLLSTQMWVSVGGSAVWPVVVVGVGVVLVWWQADEAQRARWRARTVTDRRIGLARTGLGAALLVAGSIALLTVPGDLRVTGQSLLAAGVVLAGVALVTGPYWLRMARDLTAERSARIREQERAEVAAHLHDSVLHTLTLIQRHVDDPRAVATLARAQERELRAWLYRPVAETSSTFTPELERTVAEVEDTQGV</sequence>
<dbReference type="EMBL" id="JAANNP010000031">
    <property type="protein sequence ID" value="NHC15462.1"/>
    <property type="molecule type" value="Genomic_DNA"/>
</dbReference>
<evidence type="ECO:0000259" key="3">
    <source>
        <dbReference type="Pfam" id="PF04024"/>
    </source>
</evidence>
<keyword evidence="5" id="KW-1185">Reference proteome</keyword>
<keyword evidence="2" id="KW-1133">Transmembrane helix</keyword>
<dbReference type="InterPro" id="IPR007168">
    <property type="entry name" value="Phageshock_PspC_N"/>
</dbReference>
<feature type="transmembrane region" description="Helical" evidence="2">
    <location>
        <begin position="196"/>
        <end position="215"/>
    </location>
</feature>
<feature type="transmembrane region" description="Helical" evidence="2">
    <location>
        <begin position="164"/>
        <end position="184"/>
    </location>
</feature>
<feature type="non-terminal residue" evidence="4">
    <location>
        <position position="305"/>
    </location>
</feature>
<keyword evidence="2" id="KW-0472">Membrane</keyword>
<evidence type="ECO:0000256" key="2">
    <source>
        <dbReference type="SAM" id="Phobius"/>
    </source>
</evidence>
<comment type="caution">
    <text evidence="4">The sequence shown here is derived from an EMBL/GenBank/DDBJ whole genome shotgun (WGS) entry which is preliminary data.</text>
</comment>
<feature type="transmembrane region" description="Helical" evidence="2">
    <location>
        <begin position="99"/>
        <end position="121"/>
    </location>
</feature>
<protein>
    <submittedName>
        <fullName evidence="4">PspC domain-containing protein</fullName>
    </submittedName>
</protein>
<proteinExistence type="predicted"/>